<dbReference type="PANTHER" id="PTHR42715:SF10">
    <property type="entry name" value="BETA-GLUCOSIDASE"/>
    <property type="match status" value="1"/>
</dbReference>
<dbReference type="InterPro" id="IPR013783">
    <property type="entry name" value="Ig-like_fold"/>
</dbReference>
<dbReference type="InterPro" id="IPR001764">
    <property type="entry name" value="Glyco_hydro_3_N"/>
</dbReference>
<sequence>MMKDNIFDVQEYAKVARQAAAEGAVLLKNDNNVLPLAPKSKVALFGRAQFNYYKSGTGSGGMVNTRYVVGISEALEGEGGYLIDQTVKKHYEEWLKDHPYEAGNGWAKEPWFQEEMPLTEELVERARQDNDTAIIIIGRTAGEDKDNVAEAGSYYLTEIEEDMLKKVCGVFERTIVLLNVGNIIDMSWVKKYNPASVIYLWQGGQEGGNGALDVLTGKVNPCGKLTDTIAKEISDYPSSANYGNPTRNLYVEDIYVGYRYFETFAKDRVLYPFGYGLSYTTFSIQSRAIYQDDLKVAVDVAVTNTGNMAGKEVVQVYCEAPQGKLGKPKRVLAGFAKSKLLSPGESQDLRIEIPLGTLSSYDDSGVTGYKSAWVLEEGSYGFYVGGNVREASLAGSITIESLKLIEQLQEALAPVTEFERMRPGKDGQLSFEKVPLRTIDPKKTREKKLPPAKEYTGDLGYKLADVESGKVSMDTFLSQLSDEDLCCIIRGEGMSSPKVTPGTAGAFGGVTESLKSFGLPVACCADGPSGIRMDCGSLAFALPIGTCLACTWNMELVEELFRYEGLELRRNKIDNLLGPGMNIHRHPLNGRNFEYFSEDPLLTGKMAVAQLQGMHKYGVTGTIKHFACNNQESNRYDVEAVVSERALREIYLKGFEIAVKEGGAYSIMTSYNPVNGLWTSSNYDLVTTILRKQWGYKGIVMTDWFAKGNDEGEEASPQNVAAMVRAQNDLYMVVLDAKKNSGNDNLAEALEKGTTSRGEFLRSAANICNYLLTTLAWRRQQGIFSQLDEQLTKSLEEDDGIIQNMIPLDVDKCATLSGDLINTQKGESTHLQVTIQEAGYYRLEITCKAMEDISELAQIPLSIFLNQNFVKTITLTGSDKIWRTEIIDFEEPVLQNTYFIKLYFGLGGMEIKDLKIVKIK</sequence>
<dbReference type="InterPro" id="IPR002772">
    <property type="entry name" value="Glyco_hydro_3_C"/>
</dbReference>
<dbReference type="GO" id="GO:0005975">
    <property type="term" value="P:carbohydrate metabolic process"/>
    <property type="evidence" value="ECO:0007669"/>
    <property type="project" value="InterPro"/>
</dbReference>
<keyword evidence="2 4" id="KW-0378">Hydrolase</keyword>
<evidence type="ECO:0000256" key="4">
    <source>
        <dbReference type="RuleBase" id="RU361161"/>
    </source>
</evidence>
<keyword evidence="4 6" id="KW-0326">Glycosidase</keyword>
<dbReference type="GO" id="GO:0008422">
    <property type="term" value="F:beta-glucosidase activity"/>
    <property type="evidence" value="ECO:0007669"/>
    <property type="project" value="UniProtKB-EC"/>
</dbReference>
<name>A0A0K8J6W7_9FIRM</name>
<evidence type="ECO:0000256" key="1">
    <source>
        <dbReference type="ARBA" id="ARBA00005336"/>
    </source>
</evidence>
<comment type="similarity">
    <text evidence="1 4">Belongs to the glycosyl hydrolase 3 family.</text>
</comment>
<feature type="domain" description="Fibronectin type III-like" evidence="5">
    <location>
        <begin position="312"/>
        <end position="388"/>
    </location>
</feature>
<dbReference type="SUPFAM" id="SSF51445">
    <property type="entry name" value="(Trans)glycosidases"/>
    <property type="match status" value="1"/>
</dbReference>
<evidence type="ECO:0000256" key="3">
    <source>
        <dbReference type="ARBA" id="ARBA00023277"/>
    </source>
</evidence>
<evidence type="ECO:0000256" key="2">
    <source>
        <dbReference type="ARBA" id="ARBA00022801"/>
    </source>
</evidence>
<dbReference type="EC" id="3.2.1.21" evidence="6"/>
<dbReference type="PRINTS" id="PR00133">
    <property type="entry name" value="GLHYDRLASE3"/>
</dbReference>
<evidence type="ECO:0000313" key="6">
    <source>
        <dbReference type="EMBL" id="CUH93371.1"/>
    </source>
</evidence>
<dbReference type="InterPro" id="IPR050288">
    <property type="entry name" value="Cellulose_deg_GH3"/>
</dbReference>
<dbReference type="InterPro" id="IPR026891">
    <property type="entry name" value="Fn3-like"/>
</dbReference>
<gene>
    <name evidence="6" type="ORF">SD1D_1829</name>
</gene>
<dbReference type="Gene3D" id="3.20.20.300">
    <property type="entry name" value="Glycoside hydrolase, family 3, N-terminal domain"/>
    <property type="match status" value="1"/>
</dbReference>
<keyword evidence="3" id="KW-0119">Carbohydrate metabolism</keyword>
<dbReference type="PANTHER" id="PTHR42715">
    <property type="entry name" value="BETA-GLUCOSIDASE"/>
    <property type="match status" value="1"/>
</dbReference>
<dbReference type="Proteomes" id="UP000196053">
    <property type="component" value="Chromosome I"/>
</dbReference>
<dbReference type="PROSITE" id="PS00775">
    <property type="entry name" value="GLYCOSYL_HYDROL_F3"/>
    <property type="match status" value="1"/>
</dbReference>
<dbReference type="Pfam" id="PF14310">
    <property type="entry name" value="Fn3-like"/>
    <property type="match status" value="1"/>
</dbReference>
<reference evidence="7" key="1">
    <citation type="submission" date="2015-09" db="EMBL/GenBank/DDBJ databases">
        <authorList>
            <person name="Wibberg D."/>
        </authorList>
    </citation>
    <scope>NUCLEOTIDE SEQUENCE [LARGE SCALE GENOMIC DNA]</scope>
    <source>
        <strain evidence="7">SD1D</strain>
    </source>
</reference>
<dbReference type="EMBL" id="LN879430">
    <property type="protein sequence ID" value="CUH93371.1"/>
    <property type="molecule type" value="Genomic_DNA"/>
</dbReference>
<organism evidence="6 7">
    <name type="scientific">Herbinix luporum</name>
    <dbReference type="NCBI Taxonomy" id="1679721"/>
    <lineage>
        <taxon>Bacteria</taxon>
        <taxon>Bacillati</taxon>
        <taxon>Bacillota</taxon>
        <taxon>Clostridia</taxon>
        <taxon>Lachnospirales</taxon>
        <taxon>Lachnospiraceae</taxon>
        <taxon>Herbinix</taxon>
    </lineage>
</organism>
<evidence type="ECO:0000259" key="5">
    <source>
        <dbReference type="SMART" id="SM01217"/>
    </source>
</evidence>
<dbReference type="Pfam" id="PF01915">
    <property type="entry name" value="Glyco_hydro_3_C"/>
    <property type="match status" value="1"/>
</dbReference>
<dbReference type="InterPro" id="IPR036962">
    <property type="entry name" value="Glyco_hydro_3_N_sf"/>
</dbReference>
<dbReference type="SUPFAM" id="SSF52279">
    <property type="entry name" value="Beta-D-glucan exohydrolase, C-terminal domain"/>
    <property type="match status" value="1"/>
</dbReference>
<protein>
    <submittedName>
        <fullName evidence="6">Beta-glucosidase</fullName>
        <ecNumber evidence="6">3.2.1.21</ecNumber>
    </submittedName>
</protein>
<dbReference type="Gene3D" id="3.40.50.1700">
    <property type="entry name" value="Glycoside hydrolase family 3 C-terminal domain"/>
    <property type="match status" value="1"/>
</dbReference>
<dbReference type="KEGG" id="hsd:SD1D_1829"/>
<dbReference type="InterPro" id="IPR036881">
    <property type="entry name" value="Glyco_hydro_3_C_sf"/>
</dbReference>
<keyword evidence="7" id="KW-1185">Reference proteome</keyword>
<dbReference type="InterPro" id="IPR019800">
    <property type="entry name" value="Glyco_hydro_3_AS"/>
</dbReference>
<dbReference type="InterPro" id="IPR017853">
    <property type="entry name" value="GH"/>
</dbReference>
<dbReference type="Gene3D" id="2.60.40.10">
    <property type="entry name" value="Immunoglobulins"/>
    <property type="match status" value="1"/>
</dbReference>
<evidence type="ECO:0000313" key="7">
    <source>
        <dbReference type="Proteomes" id="UP000196053"/>
    </source>
</evidence>
<proteinExistence type="inferred from homology"/>
<dbReference type="AlphaFoldDB" id="A0A0K8J6W7"/>
<dbReference type="SMART" id="SM01217">
    <property type="entry name" value="Fn3_like"/>
    <property type="match status" value="1"/>
</dbReference>
<accession>A0A0K8J6W7</accession>
<dbReference type="Pfam" id="PF00933">
    <property type="entry name" value="Glyco_hydro_3"/>
    <property type="match status" value="1"/>
</dbReference>